<organism evidence="11 12">
    <name type="scientific">Pterulicium gracile</name>
    <dbReference type="NCBI Taxonomy" id="1884261"/>
    <lineage>
        <taxon>Eukaryota</taxon>
        <taxon>Fungi</taxon>
        <taxon>Dikarya</taxon>
        <taxon>Basidiomycota</taxon>
        <taxon>Agaricomycotina</taxon>
        <taxon>Agaricomycetes</taxon>
        <taxon>Agaricomycetidae</taxon>
        <taxon>Agaricales</taxon>
        <taxon>Pleurotineae</taxon>
        <taxon>Pterulaceae</taxon>
        <taxon>Pterulicium</taxon>
    </lineage>
</organism>
<evidence type="ECO:0000256" key="6">
    <source>
        <dbReference type="ARBA" id="ARBA00022833"/>
    </source>
</evidence>
<sequence length="283" mass="29497">MFAQLSLGLLAATVAQAAATLPSRFCGTEIADSAVVQAESFFSENAVQLNSSLTGELAAAPLNVYWHVVSRDSTLSGGNIPDSQIAASISVLNAAYVGTGLSFVLAATDRTVNSGWFSSAAPSTSQQTAMKNALRKGGAADLNVYSVGFTSGSGAGLLGYATFPSSYRATNKDDGVVLLYSSVPGGTATNYNQGDTLTHEVGHWVGLYHTFQGGCAAPGDYVDDTAPEANPVYGCPASSTSCGSPDPFHNFMDYTYDSCMYEFTAGQVVRLQQQVATYRGITF</sequence>
<evidence type="ECO:0000256" key="5">
    <source>
        <dbReference type="ARBA" id="ARBA00022801"/>
    </source>
</evidence>
<evidence type="ECO:0000256" key="9">
    <source>
        <dbReference type="SAM" id="SignalP"/>
    </source>
</evidence>
<dbReference type="CDD" id="cd04275">
    <property type="entry name" value="ZnMc_pappalysin_like"/>
    <property type="match status" value="1"/>
</dbReference>
<dbReference type="GO" id="GO:0046872">
    <property type="term" value="F:metal ion binding"/>
    <property type="evidence" value="ECO:0007669"/>
    <property type="project" value="UniProtKB-KW"/>
</dbReference>
<gene>
    <name evidence="11" type="ORF">BDV98DRAFT_601004</name>
</gene>
<keyword evidence="7" id="KW-0482">Metalloprotease</keyword>
<dbReference type="GO" id="GO:0006508">
    <property type="term" value="P:proteolysis"/>
    <property type="evidence" value="ECO:0007669"/>
    <property type="project" value="UniProtKB-KW"/>
</dbReference>
<comment type="similarity">
    <text evidence="1">Belongs to the peptidase M43B family.</text>
</comment>
<dbReference type="Gene3D" id="3.40.390.10">
    <property type="entry name" value="Collagenase (Catalytic Domain)"/>
    <property type="match status" value="1"/>
</dbReference>
<proteinExistence type="inferred from homology"/>
<dbReference type="Pfam" id="PF05572">
    <property type="entry name" value="Peptidase_M43"/>
    <property type="match status" value="1"/>
</dbReference>
<reference evidence="11 12" key="1">
    <citation type="journal article" date="2019" name="Nat. Ecol. Evol.">
        <title>Megaphylogeny resolves global patterns of mushroom evolution.</title>
        <authorList>
            <person name="Varga T."/>
            <person name="Krizsan K."/>
            <person name="Foldi C."/>
            <person name="Dima B."/>
            <person name="Sanchez-Garcia M."/>
            <person name="Sanchez-Ramirez S."/>
            <person name="Szollosi G.J."/>
            <person name="Szarkandi J.G."/>
            <person name="Papp V."/>
            <person name="Albert L."/>
            <person name="Andreopoulos W."/>
            <person name="Angelini C."/>
            <person name="Antonin V."/>
            <person name="Barry K.W."/>
            <person name="Bougher N.L."/>
            <person name="Buchanan P."/>
            <person name="Buyck B."/>
            <person name="Bense V."/>
            <person name="Catcheside P."/>
            <person name="Chovatia M."/>
            <person name="Cooper J."/>
            <person name="Damon W."/>
            <person name="Desjardin D."/>
            <person name="Finy P."/>
            <person name="Geml J."/>
            <person name="Haridas S."/>
            <person name="Hughes K."/>
            <person name="Justo A."/>
            <person name="Karasinski D."/>
            <person name="Kautmanova I."/>
            <person name="Kiss B."/>
            <person name="Kocsube S."/>
            <person name="Kotiranta H."/>
            <person name="LaButti K.M."/>
            <person name="Lechner B.E."/>
            <person name="Liimatainen K."/>
            <person name="Lipzen A."/>
            <person name="Lukacs Z."/>
            <person name="Mihaltcheva S."/>
            <person name="Morgado L.N."/>
            <person name="Niskanen T."/>
            <person name="Noordeloos M.E."/>
            <person name="Ohm R.A."/>
            <person name="Ortiz-Santana B."/>
            <person name="Ovrebo C."/>
            <person name="Racz N."/>
            <person name="Riley R."/>
            <person name="Savchenko A."/>
            <person name="Shiryaev A."/>
            <person name="Soop K."/>
            <person name="Spirin V."/>
            <person name="Szebenyi C."/>
            <person name="Tomsovsky M."/>
            <person name="Tulloss R.E."/>
            <person name="Uehling J."/>
            <person name="Grigoriev I.V."/>
            <person name="Vagvolgyi C."/>
            <person name="Papp T."/>
            <person name="Martin F.M."/>
            <person name="Miettinen O."/>
            <person name="Hibbett D.S."/>
            <person name="Nagy L.G."/>
        </authorList>
    </citation>
    <scope>NUCLEOTIDE SEQUENCE [LARGE SCALE GENOMIC DNA]</scope>
    <source>
        <strain evidence="11 12">CBS 309.79</strain>
    </source>
</reference>
<evidence type="ECO:0000313" key="11">
    <source>
        <dbReference type="EMBL" id="TFL05662.1"/>
    </source>
</evidence>
<evidence type="ECO:0000256" key="4">
    <source>
        <dbReference type="ARBA" id="ARBA00022729"/>
    </source>
</evidence>
<name>A0A5C3QUQ5_9AGAR</name>
<accession>A0A5C3QUQ5</accession>
<dbReference type="EMBL" id="ML178816">
    <property type="protein sequence ID" value="TFL05662.1"/>
    <property type="molecule type" value="Genomic_DNA"/>
</dbReference>
<evidence type="ECO:0000256" key="8">
    <source>
        <dbReference type="ARBA" id="ARBA00023157"/>
    </source>
</evidence>
<evidence type="ECO:0000256" key="3">
    <source>
        <dbReference type="ARBA" id="ARBA00022723"/>
    </source>
</evidence>
<dbReference type="STRING" id="1884261.A0A5C3QUQ5"/>
<feature type="chain" id="PRO_5023055013" description="Peptidase M43 pregnancy-associated plasma-A domain-containing protein" evidence="9">
    <location>
        <begin position="18"/>
        <end position="283"/>
    </location>
</feature>
<dbReference type="AlphaFoldDB" id="A0A5C3QUQ5"/>
<feature type="domain" description="Peptidase M43 pregnancy-associated plasma-A" evidence="10">
    <location>
        <begin position="159"/>
        <end position="275"/>
    </location>
</feature>
<keyword evidence="4 9" id="KW-0732">Signal</keyword>
<dbReference type="OrthoDB" id="536211at2759"/>
<protein>
    <recommendedName>
        <fullName evidence="10">Peptidase M43 pregnancy-associated plasma-A domain-containing protein</fullName>
    </recommendedName>
</protein>
<evidence type="ECO:0000313" key="12">
    <source>
        <dbReference type="Proteomes" id="UP000305067"/>
    </source>
</evidence>
<keyword evidence="2" id="KW-0645">Protease</keyword>
<feature type="signal peptide" evidence="9">
    <location>
        <begin position="1"/>
        <end position="17"/>
    </location>
</feature>
<evidence type="ECO:0000259" key="10">
    <source>
        <dbReference type="Pfam" id="PF05572"/>
    </source>
</evidence>
<keyword evidence="12" id="KW-1185">Reference proteome</keyword>
<keyword evidence="8" id="KW-1015">Disulfide bond</keyword>
<dbReference type="InterPro" id="IPR024079">
    <property type="entry name" value="MetalloPept_cat_dom_sf"/>
</dbReference>
<evidence type="ECO:0000256" key="7">
    <source>
        <dbReference type="ARBA" id="ARBA00023049"/>
    </source>
</evidence>
<dbReference type="SUPFAM" id="SSF55486">
    <property type="entry name" value="Metalloproteases ('zincins'), catalytic domain"/>
    <property type="match status" value="1"/>
</dbReference>
<dbReference type="PANTHER" id="PTHR47466">
    <property type="match status" value="1"/>
</dbReference>
<dbReference type="GO" id="GO:0008237">
    <property type="term" value="F:metallopeptidase activity"/>
    <property type="evidence" value="ECO:0007669"/>
    <property type="project" value="UniProtKB-KW"/>
</dbReference>
<keyword evidence="3" id="KW-0479">Metal-binding</keyword>
<keyword evidence="5" id="KW-0378">Hydrolase</keyword>
<dbReference type="InterPro" id="IPR008754">
    <property type="entry name" value="Peptidase_M43"/>
</dbReference>
<evidence type="ECO:0000256" key="1">
    <source>
        <dbReference type="ARBA" id="ARBA00008721"/>
    </source>
</evidence>
<dbReference type="Proteomes" id="UP000305067">
    <property type="component" value="Unassembled WGS sequence"/>
</dbReference>
<evidence type="ECO:0000256" key="2">
    <source>
        <dbReference type="ARBA" id="ARBA00022670"/>
    </source>
</evidence>
<keyword evidence="6" id="KW-0862">Zinc</keyword>
<dbReference type="PANTHER" id="PTHR47466:SF1">
    <property type="entry name" value="METALLOPROTEASE MEP1 (AFU_ORTHOLOGUE AFUA_1G07730)-RELATED"/>
    <property type="match status" value="1"/>
</dbReference>